<sequence>MPLFRFKTQDINEYQLLPTKSPTAAANERRSSPWVSTRFHHKLIAPIVLLSLVYLTLYGPSYDLGFGFGGSSYERVEQPEPEGWSWPASGSDGDHTLPPTYPELKVLESRLPQHNLSLPFPEGANGRYIRLENQMWGVGLNNQLEEVLLFSHLAYLSNRAYVFNNYTWDIIEHGPYVYDRGKLRASVIPLTAFISGPTAGGPWAPGDSAPRSISAEWWNVVCPSEKRLKLNTTVESEKMGLPRLADGEMLIARWAETLKNIDHGCVVIDGYTPSVTDIYFFGSPRIVSLFPSFSTSPVITRFEWSSIVLDAVARNHPLLLPEDSVSPDPKPPVLSGLVAIHLRRGDYDKHCTDVLAATGSEYLGWSLLPFLPERFTPPLGLGHGANSTETMDVYLSHCWPSIEQIKNKLRSVRARDPTLRRVFALTNGEAEWITALKEELVRDGWEGVATTLDLDLTWEQSGVNNAVDMEIGARAQVFIGNGFSSLTSNVNLLRLARGMSPESIRFW</sequence>
<gene>
    <name evidence="1" type="ORF">BOTBODRAFT_186403</name>
</gene>
<protein>
    <submittedName>
        <fullName evidence="1">Uncharacterized protein</fullName>
    </submittedName>
</protein>
<proteinExistence type="predicted"/>
<keyword evidence="2" id="KW-1185">Reference proteome</keyword>
<name>A0A067MPZ2_BOTB1</name>
<organism evidence="1 2">
    <name type="scientific">Botryobasidium botryosum (strain FD-172 SS1)</name>
    <dbReference type="NCBI Taxonomy" id="930990"/>
    <lineage>
        <taxon>Eukaryota</taxon>
        <taxon>Fungi</taxon>
        <taxon>Dikarya</taxon>
        <taxon>Basidiomycota</taxon>
        <taxon>Agaricomycotina</taxon>
        <taxon>Agaricomycetes</taxon>
        <taxon>Cantharellales</taxon>
        <taxon>Botryobasidiaceae</taxon>
        <taxon>Botryobasidium</taxon>
    </lineage>
</organism>
<dbReference type="OrthoDB" id="2559662at2759"/>
<accession>A0A067MPZ2</accession>
<reference evidence="2" key="1">
    <citation type="journal article" date="2014" name="Proc. Natl. Acad. Sci. U.S.A.">
        <title>Extensive sampling of basidiomycete genomes demonstrates inadequacy of the white-rot/brown-rot paradigm for wood decay fungi.</title>
        <authorList>
            <person name="Riley R."/>
            <person name="Salamov A.A."/>
            <person name="Brown D.W."/>
            <person name="Nagy L.G."/>
            <person name="Floudas D."/>
            <person name="Held B.W."/>
            <person name="Levasseur A."/>
            <person name="Lombard V."/>
            <person name="Morin E."/>
            <person name="Otillar R."/>
            <person name="Lindquist E.A."/>
            <person name="Sun H."/>
            <person name="LaButti K.M."/>
            <person name="Schmutz J."/>
            <person name="Jabbour D."/>
            <person name="Luo H."/>
            <person name="Baker S.E."/>
            <person name="Pisabarro A.G."/>
            <person name="Walton J.D."/>
            <person name="Blanchette R.A."/>
            <person name="Henrissat B."/>
            <person name="Martin F."/>
            <person name="Cullen D."/>
            <person name="Hibbett D.S."/>
            <person name="Grigoriev I.V."/>
        </authorList>
    </citation>
    <scope>NUCLEOTIDE SEQUENCE [LARGE SCALE GENOMIC DNA]</scope>
    <source>
        <strain evidence="2">FD-172 SS1</strain>
    </source>
</reference>
<dbReference type="AlphaFoldDB" id="A0A067MPZ2"/>
<dbReference type="CDD" id="cd11296">
    <property type="entry name" value="O-FucT_like"/>
    <property type="match status" value="1"/>
</dbReference>
<dbReference type="HOGENOM" id="CLU_014826_0_0_1"/>
<dbReference type="InParanoid" id="A0A067MPZ2"/>
<evidence type="ECO:0000313" key="2">
    <source>
        <dbReference type="Proteomes" id="UP000027195"/>
    </source>
</evidence>
<dbReference type="Proteomes" id="UP000027195">
    <property type="component" value="Unassembled WGS sequence"/>
</dbReference>
<dbReference type="Gene3D" id="3.40.50.11350">
    <property type="match status" value="1"/>
</dbReference>
<evidence type="ECO:0000313" key="1">
    <source>
        <dbReference type="EMBL" id="KDQ16770.1"/>
    </source>
</evidence>
<dbReference type="EMBL" id="KL198026">
    <property type="protein sequence ID" value="KDQ16770.1"/>
    <property type="molecule type" value="Genomic_DNA"/>
</dbReference>
<dbReference type="STRING" id="930990.A0A067MPZ2"/>